<protein>
    <recommendedName>
        <fullName evidence="4">Methanethiol oxidase</fullName>
        <ecNumber evidence="3">1.8.3.4</ecNumber>
    </recommendedName>
</protein>
<comment type="pathway">
    <text evidence="1">Organosulfur degradation.</text>
</comment>
<dbReference type="PANTHER" id="PTHR23300">
    <property type="entry name" value="METHANETHIOL OXIDASE"/>
    <property type="match status" value="1"/>
</dbReference>
<organism evidence="6 7">
    <name type="scientific">Paraburkholderia caribensis MBA4</name>
    <dbReference type="NCBI Taxonomy" id="1323664"/>
    <lineage>
        <taxon>Bacteria</taxon>
        <taxon>Pseudomonadati</taxon>
        <taxon>Pseudomonadota</taxon>
        <taxon>Betaproteobacteria</taxon>
        <taxon>Burkholderiales</taxon>
        <taxon>Burkholderiaceae</taxon>
        <taxon>Paraburkholderia</taxon>
    </lineage>
</organism>
<dbReference type="InterPro" id="IPR015943">
    <property type="entry name" value="WD40/YVTN_repeat-like_dom_sf"/>
</dbReference>
<dbReference type="PANTHER" id="PTHR23300:SF0">
    <property type="entry name" value="METHANETHIOL OXIDASE"/>
    <property type="match status" value="1"/>
</dbReference>
<dbReference type="RefSeq" id="WP_035998880.1">
    <property type="nucleotide sequence ID" value="NZ_CP012747.1"/>
</dbReference>
<accession>A0A0P0RHT3</accession>
<comment type="catalytic activity">
    <reaction evidence="5">
        <text>methanethiol + O2 + H2O = hydrogen sulfide + formaldehyde + H2O2 + H(+)</text>
        <dbReference type="Rhea" id="RHEA:11812"/>
        <dbReference type="ChEBI" id="CHEBI:15377"/>
        <dbReference type="ChEBI" id="CHEBI:15378"/>
        <dbReference type="ChEBI" id="CHEBI:15379"/>
        <dbReference type="ChEBI" id="CHEBI:16007"/>
        <dbReference type="ChEBI" id="CHEBI:16240"/>
        <dbReference type="ChEBI" id="CHEBI:16842"/>
        <dbReference type="ChEBI" id="CHEBI:29919"/>
        <dbReference type="EC" id="1.8.3.4"/>
    </reaction>
</comment>
<dbReference type="GeneID" id="69971870"/>
<name>A0A0P0RHT3_9BURK</name>
<evidence type="ECO:0000256" key="3">
    <source>
        <dbReference type="ARBA" id="ARBA00012510"/>
    </source>
</evidence>
<proteinExistence type="inferred from homology"/>
<dbReference type="GO" id="GO:0008430">
    <property type="term" value="F:selenium binding"/>
    <property type="evidence" value="ECO:0007669"/>
    <property type="project" value="InterPro"/>
</dbReference>
<evidence type="ECO:0000256" key="2">
    <source>
        <dbReference type="ARBA" id="ARBA00005606"/>
    </source>
</evidence>
<dbReference type="Gene3D" id="2.130.10.10">
    <property type="entry name" value="YVTN repeat-like/Quinoprotein amine dehydrogenase"/>
    <property type="match status" value="1"/>
</dbReference>
<gene>
    <name evidence="6" type="ORF">K788_0000771</name>
</gene>
<dbReference type="SUPFAM" id="SSF75011">
    <property type="entry name" value="3-carboxy-cis,cis-mucoante lactonizing enzyme"/>
    <property type="match status" value="1"/>
</dbReference>
<dbReference type="EMBL" id="CP012747">
    <property type="protein sequence ID" value="ALL68120.1"/>
    <property type="molecule type" value="Genomic_DNA"/>
</dbReference>
<dbReference type="Pfam" id="PF05694">
    <property type="entry name" value="SBP56"/>
    <property type="match status" value="1"/>
</dbReference>
<dbReference type="KEGG" id="bcai:K788_0000771"/>
<evidence type="ECO:0000256" key="1">
    <source>
        <dbReference type="ARBA" id="ARBA00005177"/>
    </source>
</evidence>
<evidence type="ECO:0000313" key="6">
    <source>
        <dbReference type="EMBL" id="ALL68120.1"/>
    </source>
</evidence>
<dbReference type="GO" id="GO:0018549">
    <property type="term" value="F:methanethiol oxidase activity"/>
    <property type="evidence" value="ECO:0007669"/>
    <property type="project" value="UniProtKB-EC"/>
</dbReference>
<reference evidence="6 7" key="1">
    <citation type="journal article" date="2014" name="Genome Announc.">
        <title>Draft Genome Sequence of the Haloacid-Degrading Burkholderia caribensis Strain MBA4.</title>
        <authorList>
            <person name="Pan Y."/>
            <person name="Kong K.F."/>
            <person name="Tsang J.S."/>
        </authorList>
    </citation>
    <scope>NUCLEOTIDE SEQUENCE [LARGE SCALE GENOMIC DNA]</scope>
    <source>
        <strain evidence="6 7">MBA4</strain>
    </source>
</reference>
<evidence type="ECO:0000256" key="4">
    <source>
        <dbReference type="ARBA" id="ARBA00015601"/>
    </source>
</evidence>
<dbReference type="EC" id="1.8.3.4" evidence="3"/>
<dbReference type="Proteomes" id="UP000019146">
    <property type="component" value="Chromosome 2"/>
</dbReference>
<dbReference type="AlphaFoldDB" id="A0A0P0RHT3"/>
<comment type="similarity">
    <text evidence="2">Belongs to the selenium-binding protein family.</text>
</comment>
<dbReference type="InterPro" id="IPR008826">
    <property type="entry name" value="Se-bd"/>
</dbReference>
<sequence length="464" mass="51246">MATWKPDPTFYPSARMASSAPKETVAYVASFDPSRETPDELAVVDVDPGSAEYGRIVGRVAMPNTGDELHHFGWNACSSCLCPNAPHPHTERRYLVVPGLRSSRIHILDTKPDKRKPQIVRVLEPAEVADKAGYTRPHTVHCGPAGIYVVSLANAQGEAPGGIFLMDHETFDIRGQWEIDRGPQELAYDGWWHLGYDTVVTSEWGLPATFENGLVPEVLLGGQYGHRLHFWDMNTRKHKQVVDFGAENQLVFELRPAHDPTKAYGFVNSVISLKDLSASIWTWYRDGDQWAARKVIEIPAEPADASLLPPMLKGFGAVPPLVTDIALSLDDRFLYVSCWGTGDLRQYDVSDPMKPELTGTVRIGGIVARATHAAAGERPLNGGPQMVEVSRDGSRVYFTNSLYGAIDEQFYPDGLNGWMVKLDAGKTGGLTVANDFFVDWPKSHRPHQIRLEGGDASSDSYCYP</sequence>
<evidence type="ECO:0000313" key="7">
    <source>
        <dbReference type="Proteomes" id="UP000019146"/>
    </source>
</evidence>
<evidence type="ECO:0000256" key="5">
    <source>
        <dbReference type="ARBA" id="ARBA00047539"/>
    </source>
</evidence>